<keyword evidence="2" id="KW-0456">Lyase</keyword>
<dbReference type="Gene3D" id="1.10.600.10">
    <property type="entry name" value="Farnesyl Diphosphate Synthase"/>
    <property type="match status" value="1"/>
</dbReference>
<dbReference type="Proteomes" id="UP000653565">
    <property type="component" value="Unassembled WGS sequence"/>
</dbReference>
<dbReference type="InterPro" id="IPR024652">
    <property type="entry name" value="Trichodiene_synth"/>
</dbReference>
<comment type="caution">
    <text evidence="3">The sequence shown here is derived from an EMBL/GenBank/DDBJ whole genome shotgun (WGS) entry which is preliminary data.</text>
</comment>
<dbReference type="OrthoDB" id="2998174at2759"/>
<name>A0A8H4HCE4_9EURO</name>
<reference evidence="3" key="2">
    <citation type="submission" date="2020-04" db="EMBL/GenBank/DDBJ databases">
        <authorList>
            <person name="Santos R.A.C."/>
            <person name="Steenwyk J.L."/>
            <person name="Rivero-Menendez O."/>
            <person name="Mead M.E."/>
            <person name="Silva L.P."/>
            <person name="Bastos R.W."/>
            <person name="Alastruey-Izquierdo A."/>
            <person name="Goldman G.H."/>
            <person name="Rokas A."/>
        </authorList>
    </citation>
    <scope>NUCLEOTIDE SEQUENCE</scope>
    <source>
        <strain evidence="3">CNM-CM6805</strain>
    </source>
</reference>
<evidence type="ECO:0000256" key="2">
    <source>
        <dbReference type="ARBA" id="ARBA00023239"/>
    </source>
</evidence>
<dbReference type="EMBL" id="JAAAPX010000018">
    <property type="protein sequence ID" value="KAF4242103.1"/>
    <property type="molecule type" value="Genomic_DNA"/>
</dbReference>
<organism evidence="3 4">
    <name type="scientific">Aspergillus fumigatiaffinis</name>
    <dbReference type="NCBI Taxonomy" id="340414"/>
    <lineage>
        <taxon>Eukaryota</taxon>
        <taxon>Fungi</taxon>
        <taxon>Dikarya</taxon>
        <taxon>Ascomycota</taxon>
        <taxon>Pezizomycotina</taxon>
        <taxon>Eurotiomycetes</taxon>
        <taxon>Eurotiomycetidae</taxon>
        <taxon>Eurotiales</taxon>
        <taxon>Aspergillaceae</taxon>
        <taxon>Aspergillus</taxon>
        <taxon>Aspergillus subgen. Fumigati</taxon>
    </lineage>
</organism>
<dbReference type="Pfam" id="PF06330">
    <property type="entry name" value="TRI5"/>
    <property type="match status" value="1"/>
</dbReference>
<proteinExistence type="inferred from homology"/>
<protein>
    <recommendedName>
        <fullName evidence="5">Terpenoid synthase</fullName>
    </recommendedName>
</protein>
<dbReference type="GO" id="GO:0016838">
    <property type="term" value="F:carbon-oxygen lyase activity, acting on phosphates"/>
    <property type="evidence" value="ECO:0007669"/>
    <property type="project" value="InterPro"/>
</dbReference>
<dbReference type="AlphaFoldDB" id="A0A8H4HCE4"/>
<gene>
    <name evidence="3" type="ORF">CNMCM6805_003218</name>
</gene>
<reference evidence="3" key="1">
    <citation type="journal article" date="2020" name="bioRxiv">
        <title>Genomic and phenotypic heterogeneity of clinical isolates of the human pathogens Aspergillus fumigatus, Aspergillus lentulus and Aspergillus fumigatiaffinis.</title>
        <authorList>
            <person name="dos Santos R.A.C."/>
            <person name="Steenwyk J.L."/>
            <person name="Rivero-Menendez O."/>
            <person name="Mead M.E."/>
            <person name="Silva L.P."/>
            <person name="Bastos R.W."/>
            <person name="Alastruey-Izquierdo A."/>
            <person name="Goldman G.H."/>
            <person name="Rokas A."/>
        </authorList>
    </citation>
    <scope>NUCLEOTIDE SEQUENCE</scope>
    <source>
        <strain evidence="3">CNM-CM6805</strain>
    </source>
</reference>
<dbReference type="Pfam" id="PF19086">
    <property type="entry name" value="Terpene_syn_C_2"/>
    <property type="match status" value="1"/>
</dbReference>
<keyword evidence="4" id="KW-1185">Reference proteome</keyword>
<evidence type="ECO:0008006" key="5">
    <source>
        <dbReference type="Google" id="ProtNLM"/>
    </source>
</evidence>
<sequence length="553" mass="62117">MGQPWRQFLLPDYELECVTIENCPQNGGTAHLSKALEAEVEFKLSLQPQLDPHHINLHQAAISEVQAIGLLFPDCHADNVCICMTAWLGTLCTVDDMLEDMDPPEAEAALQETINVLDEKATLVTYDSSQYAVAVIAAKFKAHCEKYLPSALSRAVFRDVSETFLGLQQEMQLKAGSLPYELDTYMSIRTRTIGIKPLFTLALKVNMVAGLQNDLVGLEKDLKKGEQANAVIVLMGRHYDQSKPPDREALQKSQFKLEGIPDELIRRLDEEIEAGAVYALTSYSYASQGVQEAIAVKTALYAAIDNLAKDMGDDLRRYCTELVSGDSHSHPLLRAMTSWLRKYCRLFGNFGGNMIVKSLINYISAGFYELDGTCMRGTQSTSDFTDYFRYKSGTSEAYGFLSFPEELFPESRYLDKYLAAMPTIIDYLNIANDLLSFYKEETMKDAMHVHAHARANHLSHLESLQCFAERAKSAFQRVQCLLSSDEPLQRAAENFLHGYITFHLASKRYRLTELNIPAALEARSLLLERLSSIREDPDCDHDKAEPVQHSGLD</sequence>
<evidence type="ECO:0000256" key="1">
    <source>
        <dbReference type="ARBA" id="ARBA00007946"/>
    </source>
</evidence>
<evidence type="ECO:0000313" key="3">
    <source>
        <dbReference type="EMBL" id="KAF4242103.1"/>
    </source>
</evidence>
<dbReference type="SUPFAM" id="SSF48576">
    <property type="entry name" value="Terpenoid synthases"/>
    <property type="match status" value="2"/>
</dbReference>
<evidence type="ECO:0000313" key="4">
    <source>
        <dbReference type="Proteomes" id="UP000653565"/>
    </source>
</evidence>
<dbReference type="InterPro" id="IPR008949">
    <property type="entry name" value="Isoprenoid_synthase_dom_sf"/>
</dbReference>
<accession>A0A8H4HCE4</accession>
<comment type="similarity">
    <text evidence="1">Belongs to the trichodiene synthase family.</text>
</comment>